<dbReference type="InterPro" id="IPR010388">
    <property type="entry name" value="Anaerobic_Co-chelatase"/>
</dbReference>
<protein>
    <submittedName>
        <fullName evidence="2">Sirohydrochlorin cobaltochelatase</fullName>
    </submittedName>
</protein>
<dbReference type="Gene3D" id="3.40.50.1400">
    <property type="match status" value="2"/>
</dbReference>
<dbReference type="SUPFAM" id="SSF53800">
    <property type="entry name" value="Chelatase"/>
    <property type="match status" value="1"/>
</dbReference>
<feature type="signal peptide" evidence="1">
    <location>
        <begin position="1"/>
        <end position="26"/>
    </location>
</feature>
<feature type="chain" id="PRO_5011591341" evidence="1">
    <location>
        <begin position="27"/>
        <end position="340"/>
    </location>
</feature>
<dbReference type="CDD" id="cd03413">
    <property type="entry name" value="CbiK_C"/>
    <property type="match status" value="1"/>
</dbReference>
<accession>A0A1G6K6S5</accession>
<gene>
    <name evidence="2" type="ORF">SAMN04487864_10478</name>
</gene>
<dbReference type="OrthoDB" id="9770331at2"/>
<organism evidence="2 3">
    <name type="scientific">Succiniclasticum ruminis</name>
    <dbReference type="NCBI Taxonomy" id="40841"/>
    <lineage>
        <taxon>Bacteria</taxon>
        <taxon>Bacillati</taxon>
        <taxon>Bacillota</taxon>
        <taxon>Negativicutes</taxon>
        <taxon>Acidaminococcales</taxon>
        <taxon>Acidaminococcaceae</taxon>
        <taxon>Succiniclasticum</taxon>
    </lineage>
</organism>
<evidence type="ECO:0000313" key="2">
    <source>
        <dbReference type="EMBL" id="SDC26315.1"/>
    </source>
</evidence>
<reference evidence="3" key="1">
    <citation type="submission" date="2016-10" db="EMBL/GenBank/DDBJ databases">
        <authorList>
            <person name="Varghese N."/>
            <person name="Submissions S."/>
        </authorList>
    </citation>
    <scope>NUCLEOTIDE SEQUENCE [LARGE SCALE GENOMIC DNA]</scope>
    <source>
        <strain evidence="3">DSM 11005</strain>
    </source>
</reference>
<keyword evidence="3" id="KW-1185">Reference proteome</keyword>
<proteinExistence type="predicted"/>
<dbReference type="GO" id="GO:0019251">
    <property type="term" value="P:anaerobic cobalamin biosynthetic process"/>
    <property type="evidence" value="ECO:0007669"/>
    <property type="project" value="InterPro"/>
</dbReference>
<dbReference type="Pfam" id="PF06180">
    <property type="entry name" value="CbiK"/>
    <property type="match status" value="1"/>
</dbReference>
<evidence type="ECO:0000256" key="1">
    <source>
        <dbReference type="SAM" id="SignalP"/>
    </source>
</evidence>
<dbReference type="PROSITE" id="PS51257">
    <property type="entry name" value="PROKAR_LIPOPROTEIN"/>
    <property type="match status" value="1"/>
</dbReference>
<dbReference type="RefSeq" id="WP_093729773.1">
    <property type="nucleotide sequence ID" value="NZ_FMYW01000004.1"/>
</dbReference>
<name>A0A1G6K6S5_9FIRM</name>
<keyword evidence="1" id="KW-0732">Signal</keyword>
<dbReference type="GO" id="GO:0016852">
    <property type="term" value="F:sirohydrochlorin cobaltochelatase activity"/>
    <property type="evidence" value="ECO:0007669"/>
    <property type="project" value="InterPro"/>
</dbReference>
<evidence type="ECO:0000313" key="3">
    <source>
        <dbReference type="Proteomes" id="UP000198943"/>
    </source>
</evidence>
<dbReference type="EMBL" id="FMYW01000004">
    <property type="protein sequence ID" value="SDC26315.1"/>
    <property type="molecule type" value="Genomic_DNA"/>
</dbReference>
<dbReference type="Proteomes" id="UP000198943">
    <property type="component" value="Unassembled WGS sequence"/>
</dbReference>
<sequence length="340" mass="37314">MKKFGKMMAAAAMAVSCLAISIPGYAAYSLSEEVKAPTPALKQASEIGVRSYSNPALQNLPNKDAMVVMSFGTTMKETRDKTINPTIAAIQKALPGVKVVTAYTSHIIIDRVKANEGLVIPTPEKALEQLKAEGYTRVALATLDVIPGMEYEYKTAIYRLYRDQFKKMTFGTPLLYWQGQEEQPDDVKDFAEAMSTQFPKLAKTDAVLVMAHGTPHPSNAYYSVVQDRFNNLGKGHVHIYSVEGWPSLNDVIPKLKAEKVKNVTLMPMMMVAGDHANNDMAGDEADSHKSILQKEGFKVTPYIHGLGENAAVQKMFVKHALESWDALTGTAKAQSTGMKH</sequence>
<dbReference type="AlphaFoldDB" id="A0A1G6K6S5"/>